<dbReference type="SUPFAM" id="SSF53474">
    <property type="entry name" value="alpha/beta-Hydrolases"/>
    <property type="match status" value="1"/>
</dbReference>
<name>A0ABU2JE07_9ACTN</name>
<dbReference type="PRINTS" id="PR00111">
    <property type="entry name" value="ABHYDROLASE"/>
</dbReference>
<dbReference type="InterPro" id="IPR000073">
    <property type="entry name" value="AB_hydrolase_1"/>
</dbReference>
<reference evidence="7" key="1">
    <citation type="submission" date="2023-07" db="EMBL/GenBank/DDBJ databases">
        <title>30 novel species of actinomycetes from the DSMZ collection.</title>
        <authorList>
            <person name="Nouioui I."/>
        </authorList>
    </citation>
    <scope>NUCLEOTIDE SEQUENCE [LARGE SCALE GENOMIC DNA]</scope>
    <source>
        <strain evidence="7">DSM 44399</strain>
    </source>
</reference>
<proteinExistence type="inferred from homology"/>
<dbReference type="EMBL" id="JAVREH010000031">
    <property type="protein sequence ID" value="MDT0263210.1"/>
    <property type="molecule type" value="Genomic_DNA"/>
</dbReference>
<dbReference type="Gene3D" id="3.40.50.1820">
    <property type="entry name" value="alpha/beta hydrolase"/>
    <property type="match status" value="1"/>
</dbReference>
<dbReference type="Pfam" id="PF00501">
    <property type="entry name" value="AMP-binding"/>
    <property type="match status" value="1"/>
</dbReference>
<keyword evidence="7" id="KW-1185">Reference proteome</keyword>
<feature type="domain" description="AB hydrolase-1" evidence="5">
    <location>
        <begin position="64"/>
        <end position="305"/>
    </location>
</feature>
<dbReference type="PANTHER" id="PTHR43201:SF5">
    <property type="entry name" value="MEDIUM-CHAIN ACYL-COA LIGASE ACSF2, MITOCHONDRIAL"/>
    <property type="match status" value="1"/>
</dbReference>
<dbReference type="Gene3D" id="3.40.50.12780">
    <property type="entry name" value="N-terminal domain of ligase-like"/>
    <property type="match status" value="1"/>
</dbReference>
<dbReference type="InterPro" id="IPR029058">
    <property type="entry name" value="AB_hydrolase_fold"/>
</dbReference>
<dbReference type="InterPro" id="IPR000873">
    <property type="entry name" value="AMP-dep_synth/lig_dom"/>
</dbReference>
<comment type="similarity">
    <text evidence="1">Belongs to the ATP-dependent AMP-binding enzyme family.</text>
</comment>
<dbReference type="InterPro" id="IPR042099">
    <property type="entry name" value="ANL_N_sf"/>
</dbReference>
<evidence type="ECO:0000256" key="3">
    <source>
        <dbReference type="SAM" id="MobiDB-lite"/>
    </source>
</evidence>
<comment type="caution">
    <text evidence="6">The sequence shown here is derived from an EMBL/GenBank/DDBJ whole genome shotgun (WGS) entry which is preliminary data.</text>
</comment>
<evidence type="ECO:0000256" key="2">
    <source>
        <dbReference type="ARBA" id="ARBA00022598"/>
    </source>
</evidence>
<evidence type="ECO:0000259" key="5">
    <source>
        <dbReference type="Pfam" id="PF00561"/>
    </source>
</evidence>
<keyword evidence="2" id="KW-0436">Ligase</keyword>
<protein>
    <submittedName>
        <fullName evidence="6">Alpha/beta fold hydrolase</fullName>
    </submittedName>
</protein>
<evidence type="ECO:0000313" key="6">
    <source>
        <dbReference type="EMBL" id="MDT0263210.1"/>
    </source>
</evidence>
<evidence type="ECO:0000259" key="4">
    <source>
        <dbReference type="Pfam" id="PF00501"/>
    </source>
</evidence>
<feature type="region of interest" description="Disordered" evidence="3">
    <location>
        <begin position="1"/>
        <end position="28"/>
    </location>
</feature>
<evidence type="ECO:0000256" key="1">
    <source>
        <dbReference type="ARBA" id="ARBA00006432"/>
    </source>
</evidence>
<dbReference type="GO" id="GO:0016787">
    <property type="term" value="F:hydrolase activity"/>
    <property type="evidence" value="ECO:0007669"/>
    <property type="project" value="UniProtKB-KW"/>
</dbReference>
<dbReference type="Pfam" id="PF00561">
    <property type="entry name" value="Abhydrolase_1"/>
    <property type="match status" value="1"/>
</dbReference>
<gene>
    <name evidence="6" type="ORF">RM423_17625</name>
</gene>
<dbReference type="PANTHER" id="PTHR43201">
    <property type="entry name" value="ACYL-COA SYNTHETASE"/>
    <property type="match status" value="1"/>
</dbReference>
<accession>A0ABU2JE07</accession>
<keyword evidence="6" id="KW-0378">Hydrolase</keyword>
<dbReference type="RefSeq" id="WP_311424357.1">
    <property type="nucleotide sequence ID" value="NZ_JAVREH010000031.1"/>
</dbReference>
<evidence type="ECO:0000313" key="7">
    <source>
        <dbReference type="Proteomes" id="UP001183176"/>
    </source>
</evidence>
<organism evidence="6 7">
    <name type="scientific">Jatrophihabitans lederbergiae</name>
    <dbReference type="NCBI Taxonomy" id="3075547"/>
    <lineage>
        <taxon>Bacteria</taxon>
        <taxon>Bacillati</taxon>
        <taxon>Actinomycetota</taxon>
        <taxon>Actinomycetes</taxon>
        <taxon>Jatrophihabitantales</taxon>
        <taxon>Jatrophihabitantaceae</taxon>
        <taxon>Jatrophihabitans</taxon>
    </lineage>
</organism>
<dbReference type="Proteomes" id="UP001183176">
    <property type="component" value="Unassembled WGS sequence"/>
</dbReference>
<dbReference type="SUPFAM" id="SSF56801">
    <property type="entry name" value="Acetyl-CoA synthetase-like"/>
    <property type="match status" value="1"/>
</dbReference>
<sequence>MTRATSLKAPPLPGPAPDLTGLPGLDPAWSRTVEVPGSDGVRHTWHLLDSEAGSVAGDGSPDQPTLLCLHGNPTWSYLWRRMFAVAPPGWRVIAPDQLGMGYSERLPAPRTLAERVRDLGALTAALGITGPVVTLAHDWGGIISLGWALEHRAQVRGVVLTNTAVHQPEDSRPAALIRLAHLRMLRDSLCVRTPVFVRSATALSWPPLPSEVRGAFAAPYHGARRRRSVGDFVADIPFGEHDPSRPALDVISGGIKDLDVPALLLWGPRDPVFGEQYLRDLLMRLPRADVHRYAGASHLLPEDAPRYAEDVGRWLHDLDSSQPAAAGDADTVAQADTAAPSVWQALVDRAARTPDEIATAEVGGASITWAELNRRVRDTAAGLANAGVAPGQRVALLVPPSIELTVAVYSVWRAGAVIVVADKGLGLRGMGRALRGARVDHVIGTAQGLAAARAMRLPGTRWLAGTGSLKGGAAPAAERRLLGVRESLAELAAEQLAADEHPLPEVTADAEAAVVFTSGATGPAKGVLYLHRQVHAQLHVVRQVYGLTDEDRMVAAFAPFALFGPALGVASAVPATDVTKPGTLTAAALADAALAVEATVVFASPAALRNVAATAGELTPGQRSALGRVRLLMSAGAPVPLELLRQVAELMPVAEAHTPYGMTELLPVTDVSMREIEQAGQGDGVCVGRAVPGVDIAISELDGLARDVGELTSEPGVVGEICVRAEHGKQRYDSLWATERASSRDTGWHRTGDVGHLDAEGRLWVQGRRQHLITTPDGLLTPVGLEQRVEAVAEVTAAAVVGVGPTGTQQVVVIVVLGAAAVSRGRARQVRVADLELSAAVRAAVDVPVAAVLVRDALPVDIRHASKVDRTALAGWAEKVLAGRS</sequence>
<feature type="domain" description="AMP-dependent synthetase/ligase" evidence="4">
    <location>
        <begin position="348"/>
        <end position="726"/>
    </location>
</feature>